<accession>A0ABQ4F175</accession>
<keyword evidence="2" id="KW-1185">Reference proteome</keyword>
<reference evidence="1 2" key="1">
    <citation type="submission" date="2021-01" db="EMBL/GenBank/DDBJ databases">
        <title>Whole genome shotgun sequence of Plantactinospora mayteni NBRC 109088.</title>
        <authorList>
            <person name="Komaki H."/>
            <person name="Tamura T."/>
        </authorList>
    </citation>
    <scope>NUCLEOTIDE SEQUENCE [LARGE SCALE GENOMIC DNA]</scope>
    <source>
        <strain evidence="1 2">NBRC 109088</strain>
    </source>
</reference>
<name>A0ABQ4F175_9ACTN</name>
<protein>
    <submittedName>
        <fullName evidence="1">Uncharacterized protein</fullName>
    </submittedName>
</protein>
<sequence>MTIPANRTQPPTDPAAVATVRRAKHGAPVAEKWTMELYRSYVVPRQVCAQVLLTLTDLDGFLWRGTATDRAGREGVAISVTVMPPADSGDRHQYQHALIFDERTGALLARKTTILTPRREPLNYILLLDSSRTDQPG</sequence>
<evidence type="ECO:0000313" key="1">
    <source>
        <dbReference type="EMBL" id="GIH00667.1"/>
    </source>
</evidence>
<evidence type="ECO:0000313" key="2">
    <source>
        <dbReference type="Proteomes" id="UP000621500"/>
    </source>
</evidence>
<dbReference type="EMBL" id="BONX01000056">
    <property type="protein sequence ID" value="GIH00667.1"/>
    <property type="molecule type" value="Genomic_DNA"/>
</dbReference>
<gene>
    <name evidence="1" type="ORF">Pma05_72390</name>
</gene>
<dbReference type="RefSeq" id="WP_203861966.1">
    <property type="nucleotide sequence ID" value="NZ_BAAAZQ010000029.1"/>
</dbReference>
<comment type="caution">
    <text evidence="1">The sequence shown here is derived from an EMBL/GenBank/DDBJ whole genome shotgun (WGS) entry which is preliminary data.</text>
</comment>
<proteinExistence type="predicted"/>
<organism evidence="1 2">
    <name type="scientific">Plantactinospora mayteni</name>
    <dbReference type="NCBI Taxonomy" id="566021"/>
    <lineage>
        <taxon>Bacteria</taxon>
        <taxon>Bacillati</taxon>
        <taxon>Actinomycetota</taxon>
        <taxon>Actinomycetes</taxon>
        <taxon>Micromonosporales</taxon>
        <taxon>Micromonosporaceae</taxon>
        <taxon>Plantactinospora</taxon>
    </lineage>
</organism>
<dbReference type="Proteomes" id="UP000621500">
    <property type="component" value="Unassembled WGS sequence"/>
</dbReference>